<dbReference type="RefSeq" id="WP_307259818.1">
    <property type="nucleotide sequence ID" value="NZ_JAUSVL010000001.1"/>
</dbReference>
<dbReference type="InterPro" id="IPR011773">
    <property type="entry name" value="DNA-dir_RpoA"/>
</dbReference>
<keyword evidence="14" id="KW-1185">Reference proteome</keyword>
<dbReference type="NCBIfam" id="NF003519">
    <property type="entry name" value="PRK05182.2-5"/>
    <property type="match status" value="1"/>
</dbReference>
<dbReference type="InterPro" id="IPR011260">
    <property type="entry name" value="RNAP_asu_C"/>
</dbReference>
<dbReference type="GO" id="GO:0046983">
    <property type="term" value="F:protein dimerization activity"/>
    <property type="evidence" value="ECO:0007669"/>
    <property type="project" value="InterPro"/>
</dbReference>
<comment type="similarity">
    <text evidence="1 11">Belongs to the RNA polymerase alpha chain family.</text>
</comment>
<evidence type="ECO:0000256" key="6">
    <source>
        <dbReference type="ARBA" id="ARBA00022695"/>
    </source>
</evidence>
<dbReference type="GO" id="GO:0003677">
    <property type="term" value="F:DNA binding"/>
    <property type="evidence" value="ECO:0007669"/>
    <property type="project" value="UniProtKB-UniRule"/>
</dbReference>
<dbReference type="CDD" id="cd06928">
    <property type="entry name" value="RNAP_alpha_NTD"/>
    <property type="match status" value="1"/>
</dbReference>
<evidence type="ECO:0000256" key="5">
    <source>
        <dbReference type="ARBA" id="ARBA00022679"/>
    </source>
</evidence>
<evidence type="ECO:0000256" key="2">
    <source>
        <dbReference type="ARBA" id="ARBA00012418"/>
    </source>
</evidence>
<dbReference type="Proteomes" id="UP001238163">
    <property type="component" value="Unassembled WGS sequence"/>
</dbReference>
<dbReference type="Pfam" id="PF01000">
    <property type="entry name" value="RNA_pol_A_bac"/>
    <property type="match status" value="1"/>
</dbReference>
<evidence type="ECO:0000256" key="9">
    <source>
        <dbReference type="ARBA" id="ARBA00033070"/>
    </source>
</evidence>
<dbReference type="Gene3D" id="3.30.1360.10">
    <property type="entry name" value="RNA polymerase, RBP11-like subunit"/>
    <property type="match status" value="1"/>
</dbReference>
<dbReference type="GO" id="GO:0006351">
    <property type="term" value="P:DNA-templated transcription"/>
    <property type="evidence" value="ECO:0007669"/>
    <property type="project" value="UniProtKB-UniRule"/>
</dbReference>
<evidence type="ECO:0000256" key="1">
    <source>
        <dbReference type="ARBA" id="ARBA00007123"/>
    </source>
</evidence>
<dbReference type="SMART" id="SM00662">
    <property type="entry name" value="RPOLD"/>
    <property type="match status" value="1"/>
</dbReference>
<comment type="function">
    <text evidence="11">DNA-dependent RNA polymerase catalyzes the transcription of DNA into RNA using the four ribonucleoside triphosphates as substrates.</text>
</comment>
<dbReference type="FunFam" id="2.170.120.12:FF:000001">
    <property type="entry name" value="DNA-directed RNA polymerase subunit alpha"/>
    <property type="match status" value="1"/>
</dbReference>
<dbReference type="Gene3D" id="1.10.150.20">
    <property type="entry name" value="5' to 3' exonuclease, C-terminal subdomain"/>
    <property type="match status" value="1"/>
</dbReference>
<evidence type="ECO:0000256" key="10">
    <source>
        <dbReference type="ARBA" id="ARBA00048552"/>
    </source>
</evidence>
<dbReference type="GO" id="GO:0005737">
    <property type="term" value="C:cytoplasm"/>
    <property type="evidence" value="ECO:0007669"/>
    <property type="project" value="UniProtKB-ARBA"/>
</dbReference>
<evidence type="ECO:0000256" key="3">
    <source>
        <dbReference type="ARBA" id="ARBA00015972"/>
    </source>
</evidence>
<dbReference type="Gene3D" id="2.170.120.12">
    <property type="entry name" value="DNA-directed RNA polymerase, insert domain"/>
    <property type="match status" value="1"/>
</dbReference>
<dbReference type="InterPro" id="IPR036643">
    <property type="entry name" value="RNApol_insert_sf"/>
</dbReference>
<evidence type="ECO:0000256" key="4">
    <source>
        <dbReference type="ARBA" id="ARBA00022478"/>
    </source>
</evidence>
<sequence>MPGIEGFELPNALVVDEATATPRYARFTAEPWENGFGHTMGNALRRVLLSSMEGVAVSSIRIDGVSHEFSSIPDVLEDVMLIILNIKKLKFSCDGSLPRTLELYADEAGEVTAANIREDGVTTVLNPEQVICTLDKNRPLRMELELERGRGYRAAEENKREDQPIGTIPVDCLFSPIERVRYDVQACRVGQHTDYDRLELEVWTDGRIDPRDAVVRSAMILREHLGVFVKSEGAAMSGTVSAPVAGLTDDEKELVEKLCTNVNSLELSVRAVNCLNSAQISYLGELVEKSESQMLKYRNFGRKSLQEIKLKLESRGLNLEMVLADNVRDEMNRLLALKTQNKED</sequence>
<dbReference type="InterPro" id="IPR011262">
    <property type="entry name" value="DNA-dir_RNA_pol_insert"/>
</dbReference>
<dbReference type="GO" id="GO:0003899">
    <property type="term" value="F:DNA-directed RNA polymerase activity"/>
    <property type="evidence" value="ECO:0007669"/>
    <property type="project" value="UniProtKB-UniRule"/>
</dbReference>
<feature type="region of interest" description="Alpha C-terminal domain (alpha-CTD)" evidence="11">
    <location>
        <begin position="254"/>
        <end position="344"/>
    </location>
</feature>
<dbReference type="Pfam" id="PF03118">
    <property type="entry name" value="RNA_pol_A_CTD"/>
    <property type="match status" value="1"/>
</dbReference>
<keyword evidence="4 11" id="KW-0240">DNA-directed RNA polymerase</keyword>
<dbReference type="AlphaFoldDB" id="A0AAE4AMH4"/>
<feature type="region of interest" description="Alpha N-terminal domain (alpha-NTD)" evidence="11">
    <location>
        <begin position="1"/>
        <end position="231"/>
    </location>
</feature>
<accession>A0AAE4AMH4</accession>
<evidence type="ECO:0000256" key="7">
    <source>
        <dbReference type="ARBA" id="ARBA00023163"/>
    </source>
</evidence>
<proteinExistence type="inferred from homology"/>
<dbReference type="EC" id="2.7.7.6" evidence="2 11"/>
<comment type="caution">
    <text evidence="13">The sequence shown here is derived from an EMBL/GenBank/DDBJ whole genome shotgun (WGS) entry which is preliminary data.</text>
</comment>
<dbReference type="SUPFAM" id="SSF47789">
    <property type="entry name" value="C-terminal domain of RNA polymerase alpha subunit"/>
    <property type="match status" value="1"/>
</dbReference>
<reference evidence="13" key="1">
    <citation type="submission" date="2023-07" db="EMBL/GenBank/DDBJ databases">
        <title>Genomic Encyclopedia of Type Strains, Phase IV (KMG-IV): sequencing the most valuable type-strain genomes for metagenomic binning, comparative biology and taxonomic classification.</title>
        <authorList>
            <person name="Goeker M."/>
        </authorList>
    </citation>
    <scope>NUCLEOTIDE SEQUENCE</scope>
    <source>
        <strain evidence="13">DSM 24202</strain>
    </source>
</reference>
<evidence type="ECO:0000313" key="13">
    <source>
        <dbReference type="EMBL" id="MDQ0288491.1"/>
    </source>
</evidence>
<dbReference type="EMBL" id="JAUSVL010000001">
    <property type="protein sequence ID" value="MDQ0288491.1"/>
    <property type="molecule type" value="Genomic_DNA"/>
</dbReference>
<evidence type="ECO:0000259" key="12">
    <source>
        <dbReference type="SMART" id="SM00662"/>
    </source>
</evidence>
<dbReference type="NCBIfam" id="TIGR02027">
    <property type="entry name" value="rpoA"/>
    <property type="match status" value="1"/>
</dbReference>
<keyword evidence="5 11" id="KW-0808">Transferase</keyword>
<evidence type="ECO:0000313" key="14">
    <source>
        <dbReference type="Proteomes" id="UP001238163"/>
    </source>
</evidence>
<protein>
    <recommendedName>
        <fullName evidence="3 11">DNA-directed RNA polymerase subunit alpha</fullName>
        <shortName evidence="11">RNAP subunit alpha</shortName>
        <ecNumber evidence="2 11">2.7.7.6</ecNumber>
    </recommendedName>
    <alternativeName>
        <fullName evidence="9 11">RNA polymerase subunit alpha</fullName>
    </alternativeName>
    <alternativeName>
        <fullName evidence="8 11">Transcriptase subunit alpha</fullName>
    </alternativeName>
</protein>
<keyword evidence="6 11" id="KW-0548">Nucleotidyltransferase</keyword>
<dbReference type="InterPro" id="IPR011263">
    <property type="entry name" value="DNA-dir_RNA_pol_RpoA/D/Rpb3"/>
</dbReference>
<dbReference type="InterPro" id="IPR036603">
    <property type="entry name" value="RBP11-like"/>
</dbReference>
<dbReference type="NCBIfam" id="NF003513">
    <property type="entry name" value="PRK05182.1-2"/>
    <property type="match status" value="1"/>
</dbReference>
<evidence type="ECO:0000256" key="11">
    <source>
        <dbReference type="HAMAP-Rule" id="MF_00059"/>
    </source>
</evidence>
<dbReference type="SUPFAM" id="SSF56553">
    <property type="entry name" value="Insert subdomain of RNA polymerase alpha subunit"/>
    <property type="match status" value="1"/>
</dbReference>
<organism evidence="13 14">
    <name type="scientific">Oligosphaera ethanolica</name>
    <dbReference type="NCBI Taxonomy" id="760260"/>
    <lineage>
        <taxon>Bacteria</taxon>
        <taxon>Pseudomonadati</taxon>
        <taxon>Lentisphaerota</taxon>
        <taxon>Oligosphaeria</taxon>
        <taxon>Oligosphaerales</taxon>
        <taxon>Oligosphaeraceae</taxon>
        <taxon>Oligosphaera</taxon>
    </lineage>
</organism>
<keyword evidence="7 11" id="KW-0804">Transcription</keyword>
<comment type="domain">
    <text evidence="11">The N-terminal domain is essential for RNAP assembly and basal transcription, whereas the C-terminal domain is involved in interaction with transcriptional regulators and with upstream promoter elements.</text>
</comment>
<gene>
    <name evidence="11" type="primary">rpoA</name>
    <name evidence="13" type="ORF">J3R75_000598</name>
</gene>
<comment type="subunit">
    <text evidence="11">Homodimer. The RNAP catalytic core consists of 2 alpha, 1 beta, 1 beta' and 1 omega subunit. When a sigma factor is associated with the core the holoenzyme is formed, which can initiate transcription.</text>
</comment>
<evidence type="ECO:0000256" key="8">
    <source>
        <dbReference type="ARBA" id="ARBA00032524"/>
    </source>
</evidence>
<dbReference type="GO" id="GO:0000428">
    <property type="term" value="C:DNA-directed RNA polymerase complex"/>
    <property type="evidence" value="ECO:0007669"/>
    <property type="project" value="UniProtKB-KW"/>
</dbReference>
<dbReference type="HAMAP" id="MF_00059">
    <property type="entry name" value="RNApol_bact_RpoA"/>
    <property type="match status" value="1"/>
</dbReference>
<comment type="catalytic activity">
    <reaction evidence="10 11">
        <text>RNA(n) + a ribonucleoside 5'-triphosphate = RNA(n+1) + diphosphate</text>
        <dbReference type="Rhea" id="RHEA:21248"/>
        <dbReference type="Rhea" id="RHEA-COMP:14527"/>
        <dbReference type="Rhea" id="RHEA-COMP:17342"/>
        <dbReference type="ChEBI" id="CHEBI:33019"/>
        <dbReference type="ChEBI" id="CHEBI:61557"/>
        <dbReference type="ChEBI" id="CHEBI:140395"/>
        <dbReference type="EC" id="2.7.7.6"/>
    </reaction>
</comment>
<name>A0AAE4AMH4_9BACT</name>
<dbReference type="SUPFAM" id="SSF55257">
    <property type="entry name" value="RBP11-like subunits of RNA polymerase"/>
    <property type="match status" value="1"/>
</dbReference>
<dbReference type="Pfam" id="PF01193">
    <property type="entry name" value="RNA_pol_L"/>
    <property type="match status" value="1"/>
</dbReference>
<feature type="domain" description="DNA-directed RNA polymerase RpoA/D/Rpb3-type" evidence="12">
    <location>
        <begin position="24"/>
        <end position="231"/>
    </location>
</feature>